<comment type="caution">
    <text evidence="1">The sequence shown here is derived from an EMBL/GenBank/DDBJ whole genome shotgun (WGS) entry which is preliminary data.</text>
</comment>
<dbReference type="Proteomes" id="UP000828941">
    <property type="component" value="Chromosome 9"/>
</dbReference>
<dbReference type="EMBL" id="CM039434">
    <property type="protein sequence ID" value="KAI4324036.1"/>
    <property type="molecule type" value="Genomic_DNA"/>
</dbReference>
<organism evidence="1 2">
    <name type="scientific">Bauhinia variegata</name>
    <name type="common">Purple orchid tree</name>
    <name type="synonym">Phanera variegata</name>
    <dbReference type="NCBI Taxonomy" id="167791"/>
    <lineage>
        <taxon>Eukaryota</taxon>
        <taxon>Viridiplantae</taxon>
        <taxon>Streptophyta</taxon>
        <taxon>Embryophyta</taxon>
        <taxon>Tracheophyta</taxon>
        <taxon>Spermatophyta</taxon>
        <taxon>Magnoliopsida</taxon>
        <taxon>eudicotyledons</taxon>
        <taxon>Gunneridae</taxon>
        <taxon>Pentapetalae</taxon>
        <taxon>rosids</taxon>
        <taxon>fabids</taxon>
        <taxon>Fabales</taxon>
        <taxon>Fabaceae</taxon>
        <taxon>Cercidoideae</taxon>
        <taxon>Cercideae</taxon>
        <taxon>Bauhiniinae</taxon>
        <taxon>Bauhinia</taxon>
    </lineage>
</organism>
<gene>
    <name evidence="1" type="ORF">L6164_023604</name>
</gene>
<name>A0ACB9MJ50_BAUVA</name>
<sequence>MLPKVHIHEDIVQFLVDQWTDTIVVKLLSRSIGCKARLTKLKSQWKPQGGMDLVDLGYGFFLSCLHSTVNQKCAHEDGSWMIYDLYLSVSCWNSDFIPSKSMISTTIVWVCFPKINMLYYNESVLKAIASTIRKPIKVDNNTLEAF</sequence>
<protein>
    <submittedName>
        <fullName evidence="1">Uncharacterized protein</fullName>
    </submittedName>
</protein>
<proteinExistence type="predicted"/>
<reference evidence="1 2" key="1">
    <citation type="journal article" date="2022" name="DNA Res.">
        <title>Chromosomal-level genome assembly of the orchid tree Bauhinia variegata (Leguminosae; Cercidoideae) supports the allotetraploid origin hypothesis of Bauhinia.</title>
        <authorList>
            <person name="Zhong Y."/>
            <person name="Chen Y."/>
            <person name="Zheng D."/>
            <person name="Pang J."/>
            <person name="Liu Y."/>
            <person name="Luo S."/>
            <person name="Meng S."/>
            <person name="Qian L."/>
            <person name="Wei D."/>
            <person name="Dai S."/>
            <person name="Zhou R."/>
        </authorList>
    </citation>
    <scope>NUCLEOTIDE SEQUENCE [LARGE SCALE GENOMIC DNA]</scope>
    <source>
        <strain evidence="1">BV-YZ2020</strain>
    </source>
</reference>
<evidence type="ECO:0000313" key="1">
    <source>
        <dbReference type="EMBL" id="KAI4324036.1"/>
    </source>
</evidence>
<accession>A0ACB9MJ50</accession>
<evidence type="ECO:0000313" key="2">
    <source>
        <dbReference type="Proteomes" id="UP000828941"/>
    </source>
</evidence>
<keyword evidence="2" id="KW-1185">Reference proteome</keyword>